<comment type="similarity">
    <text evidence="2">Belongs to the tRNA methyltransferase O family.</text>
</comment>
<dbReference type="InterPro" id="IPR040372">
    <property type="entry name" value="YaeB-like"/>
</dbReference>
<feature type="domain" description="TsaA-like" evidence="3">
    <location>
        <begin position="6"/>
        <end position="130"/>
    </location>
</feature>
<evidence type="ECO:0000256" key="1">
    <source>
        <dbReference type="ARBA" id="ARBA00022691"/>
    </source>
</evidence>
<dbReference type="EMBL" id="FUPS01000001">
    <property type="protein sequence ID" value="SJR83604.1"/>
    <property type="molecule type" value="Genomic_DNA"/>
</dbReference>
<evidence type="ECO:0000313" key="6">
    <source>
        <dbReference type="EMBL" id="CDT20383.1"/>
    </source>
</evidence>
<evidence type="ECO:0000256" key="2">
    <source>
        <dbReference type="ARBA" id="ARBA00033753"/>
    </source>
</evidence>
<keyword evidence="7" id="KW-0489">Methyltransferase</keyword>
<dbReference type="PATRIC" id="fig|1496.854.peg.3097"/>
<evidence type="ECO:0000259" key="3">
    <source>
        <dbReference type="PROSITE" id="PS51668"/>
    </source>
</evidence>
<dbReference type="EMBL" id="LK932509">
    <property type="protein sequence ID" value="CDS86761.1"/>
    <property type="molecule type" value="Genomic_DNA"/>
</dbReference>
<dbReference type="InterPro" id="IPR036413">
    <property type="entry name" value="YaeB-like_sf"/>
</dbReference>
<dbReference type="EMBL" id="LK932392">
    <property type="protein sequence ID" value="CDS86283.1"/>
    <property type="molecule type" value="Genomic_DNA"/>
</dbReference>
<reference evidence="7 8" key="2">
    <citation type="submission" date="2017-02" db="EMBL/GenBank/DDBJ databases">
        <authorList>
            <consortium name="Pathogen Informatics"/>
        </authorList>
    </citation>
    <scope>NUCLEOTIDE SEQUENCE [LARGE SCALE GENOMIC DNA]</scope>
    <source>
        <strain evidence="7 8">VRECD0157</strain>
    </source>
</reference>
<dbReference type="PANTHER" id="PTHR12818">
    <property type="entry name" value="TRNA (ADENINE(37)-N6)-METHYLTRANSFERASE"/>
    <property type="match status" value="1"/>
</dbReference>
<dbReference type="KEGG" id="pdf:CD630DERM_13970"/>
<evidence type="ECO:0000313" key="4">
    <source>
        <dbReference type="EMBL" id="CDS86283.1"/>
    </source>
</evidence>
<gene>
    <name evidence="7" type="primary">yaeB_1</name>
    <name evidence="6" type="ORF">BN1095_340129</name>
    <name evidence="5" type="ORF">BN1096_560318</name>
    <name evidence="4" type="ORF">BN1097_540320</name>
    <name evidence="7" type="ORF">SAMEA3375112_00301</name>
</gene>
<dbReference type="Gene3D" id="2.40.30.70">
    <property type="entry name" value="YaeB-like"/>
    <property type="match status" value="1"/>
</dbReference>
<dbReference type="PROSITE" id="PS51668">
    <property type="entry name" value="TSAA_2"/>
    <property type="match status" value="1"/>
</dbReference>
<dbReference type="InterPro" id="IPR036414">
    <property type="entry name" value="YaeB_N_sf"/>
</dbReference>
<evidence type="ECO:0000313" key="8">
    <source>
        <dbReference type="Proteomes" id="UP000189137"/>
    </source>
</evidence>
<dbReference type="RefSeq" id="WP_003438486.1">
    <property type="nucleotide sequence ID" value="NZ_AP031492.1"/>
</dbReference>
<dbReference type="PANTHER" id="PTHR12818:SF0">
    <property type="entry name" value="TRNA (ADENINE(37)-N6)-METHYLTRANSFERASE"/>
    <property type="match status" value="1"/>
</dbReference>
<name>A0A031WF80_CLODI</name>
<dbReference type="GO" id="GO:0008168">
    <property type="term" value="F:methyltransferase activity"/>
    <property type="evidence" value="ECO:0007669"/>
    <property type="project" value="UniProtKB-KW"/>
</dbReference>
<keyword evidence="1" id="KW-0949">S-adenosyl-L-methionine</keyword>
<organism evidence="5">
    <name type="scientific">Clostridioides difficile</name>
    <name type="common">Peptoclostridium difficile</name>
    <dbReference type="NCBI Taxonomy" id="1496"/>
    <lineage>
        <taxon>Bacteria</taxon>
        <taxon>Bacillati</taxon>
        <taxon>Bacillota</taxon>
        <taxon>Clostridia</taxon>
        <taxon>Peptostreptococcales</taxon>
        <taxon>Peptostreptococcaceae</taxon>
        <taxon>Clostridioides</taxon>
    </lineage>
</organism>
<dbReference type="InterPro" id="IPR023370">
    <property type="entry name" value="TrmO-like_N"/>
</dbReference>
<dbReference type="EMBL" id="LK933005">
    <property type="protein sequence ID" value="CDT20383.1"/>
    <property type="molecule type" value="Genomic_DNA"/>
</dbReference>
<accession>A0A031WF80</accession>
<dbReference type="CDD" id="cd09281">
    <property type="entry name" value="UPF0066"/>
    <property type="match status" value="1"/>
</dbReference>
<reference evidence="5" key="1">
    <citation type="submission" date="2014-07" db="EMBL/GenBank/DDBJ databases">
        <authorList>
            <person name="Monot Marc"/>
        </authorList>
    </citation>
    <scope>NUCLEOTIDE SEQUENCE</scope>
    <source>
        <strain evidence="6">7032989</strain>
        <strain evidence="4">7032994</strain>
    </source>
</reference>
<dbReference type="SUPFAM" id="SSF118196">
    <property type="entry name" value="YaeB-like"/>
    <property type="match status" value="1"/>
</dbReference>
<dbReference type="Pfam" id="PF01980">
    <property type="entry name" value="TrmO_N"/>
    <property type="match status" value="1"/>
</dbReference>
<keyword evidence="7" id="KW-0808">Transferase</keyword>
<dbReference type="GO" id="GO:0032259">
    <property type="term" value="P:methylation"/>
    <property type="evidence" value="ECO:0007669"/>
    <property type="project" value="UniProtKB-KW"/>
</dbReference>
<evidence type="ECO:0000313" key="7">
    <source>
        <dbReference type="EMBL" id="SJR83604.1"/>
    </source>
</evidence>
<sequence length="158" mass="18043">MKEILINPIGKICIQGEEVFIKLDKKYVPALNELDDFSHLNVFWWADGFDNPELRSILETPKPYKSGPDVIGIFATRSPIRPNPIALTAVQIINIDHENGIIKIPYIDANDNSPVIDLKPYTPSVDRVENPSVPKWCSHWPKSVEKSGEFNWEDEIEF</sequence>
<dbReference type="Proteomes" id="UP000189137">
    <property type="component" value="Unassembled WGS sequence"/>
</dbReference>
<dbReference type="AlphaFoldDB" id="A0A031WF80"/>
<proteinExistence type="inferred from homology"/>
<evidence type="ECO:0000313" key="5">
    <source>
        <dbReference type="EMBL" id="CDS86761.1"/>
    </source>
</evidence>
<protein>
    <submittedName>
        <fullName evidence="7">Methyltransferase, YaeB/AF_0241 family</fullName>
    </submittedName>
</protein>